<evidence type="ECO:0000256" key="8">
    <source>
        <dbReference type="ARBA" id="ARBA00022824"/>
    </source>
</evidence>
<dbReference type="GO" id="GO:0006487">
    <property type="term" value="P:protein N-linked glycosylation"/>
    <property type="evidence" value="ECO:0007669"/>
    <property type="project" value="TreeGrafter"/>
</dbReference>
<evidence type="ECO:0000256" key="6">
    <source>
        <dbReference type="ARBA" id="ARBA00022679"/>
    </source>
</evidence>
<dbReference type="InterPro" id="IPR001173">
    <property type="entry name" value="Glyco_trans_2-like"/>
</dbReference>
<accession>A0A382BGX9</accession>
<dbReference type="EMBL" id="UINC01029721">
    <property type="protein sequence ID" value="SVB12914.1"/>
    <property type="molecule type" value="Genomic_DNA"/>
</dbReference>
<dbReference type="Pfam" id="PF00535">
    <property type="entry name" value="Glycos_transf_2"/>
    <property type="match status" value="1"/>
</dbReference>
<dbReference type="InterPro" id="IPR029044">
    <property type="entry name" value="Nucleotide-diphossugar_trans"/>
</dbReference>
<keyword evidence="11" id="KW-0472">Membrane</keyword>
<dbReference type="CDD" id="cd04188">
    <property type="entry name" value="DPG_synthase"/>
    <property type="match status" value="1"/>
</dbReference>
<evidence type="ECO:0000256" key="4">
    <source>
        <dbReference type="ARBA" id="ARBA00012583"/>
    </source>
</evidence>
<comment type="pathway">
    <text evidence="2">Protein modification; protein glycosylation.</text>
</comment>
<sequence length="245" mass="28167">MVSPFLSVVIPAYNEEQRIAHTLEVVIRFLKTQGYSWEIIVVDDGSEDKTATLVRQVAQDNIGITLVGLPHKGKGSAVKEGMLQASGEYRFLADADLSMPIEQLQRFLPPALDNFDIAIGSREILGSKRFHEPSKRHIMGRVFNLLVRFLAIKEISDTQCGFKCFEANVAETLFPFQRAHGWGFDVEILFLAQKVGMNIHEIPIDWYYRQGSKIRPWRDSFLMFRDLLFVRWNYATGKYRSLLHK</sequence>
<keyword evidence="9" id="KW-0735">Signal-anchor</keyword>
<dbReference type="AlphaFoldDB" id="A0A382BGX9"/>
<evidence type="ECO:0000256" key="1">
    <source>
        <dbReference type="ARBA" id="ARBA00004389"/>
    </source>
</evidence>
<evidence type="ECO:0000256" key="5">
    <source>
        <dbReference type="ARBA" id="ARBA00022676"/>
    </source>
</evidence>
<keyword evidence="5" id="KW-0328">Glycosyltransferase</keyword>
<keyword evidence="7" id="KW-0812">Transmembrane</keyword>
<comment type="subcellular location">
    <subcellularLocation>
        <location evidence="1">Endoplasmic reticulum membrane</location>
        <topology evidence="1">Single-pass membrane protein</topology>
    </subcellularLocation>
</comment>
<evidence type="ECO:0000256" key="3">
    <source>
        <dbReference type="ARBA" id="ARBA00006739"/>
    </source>
</evidence>
<dbReference type="SUPFAM" id="SSF53448">
    <property type="entry name" value="Nucleotide-diphospho-sugar transferases"/>
    <property type="match status" value="1"/>
</dbReference>
<evidence type="ECO:0000256" key="11">
    <source>
        <dbReference type="ARBA" id="ARBA00023136"/>
    </source>
</evidence>
<evidence type="ECO:0000256" key="10">
    <source>
        <dbReference type="ARBA" id="ARBA00022989"/>
    </source>
</evidence>
<dbReference type="EC" id="2.4.1.117" evidence="4"/>
<dbReference type="Gene3D" id="3.90.550.10">
    <property type="entry name" value="Spore Coat Polysaccharide Biosynthesis Protein SpsA, Chain A"/>
    <property type="match status" value="1"/>
</dbReference>
<reference evidence="14" key="1">
    <citation type="submission" date="2018-05" db="EMBL/GenBank/DDBJ databases">
        <authorList>
            <person name="Lanie J.A."/>
            <person name="Ng W.-L."/>
            <person name="Kazmierczak K.M."/>
            <person name="Andrzejewski T.M."/>
            <person name="Davidsen T.M."/>
            <person name="Wayne K.J."/>
            <person name="Tettelin H."/>
            <person name="Glass J.I."/>
            <person name="Rusch D."/>
            <person name="Podicherti R."/>
            <person name="Tsui H.-C.T."/>
            <person name="Winkler M.E."/>
        </authorList>
    </citation>
    <scope>NUCLEOTIDE SEQUENCE</scope>
</reference>
<evidence type="ECO:0000256" key="2">
    <source>
        <dbReference type="ARBA" id="ARBA00004922"/>
    </source>
</evidence>
<keyword evidence="6" id="KW-0808">Transferase</keyword>
<protein>
    <recommendedName>
        <fullName evidence="4">dolichyl-phosphate beta-glucosyltransferase</fullName>
        <ecNumber evidence="4">2.4.1.117</ecNumber>
    </recommendedName>
</protein>
<dbReference type="PANTHER" id="PTHR10859">
    <property type="entry name" value="GLYCOSYL TRANSFERASE"/>
    <property type="match status" value="1"/>
</dbReference>
<gene>
    <name evidence="14" type="ORF">METZ01_LOCUS165768</name>
</gene>
<evidence type="ECO:0000313" key="14">
    <source>
        <dbReference type="EMBL" id="SVB12914.1"/>
    </source>
</evidence>
<keyword evidence="10" id="KW-1133">Transmembrane helix</keyword>
<feature type="domain" description="Glycosyltransferase 2-like" evidence="13">
    <location>
        <begin position="7"/>
        <end position="166"/>
    </location>
</feature>
<comment type="catalytic activity">
    <reaction evidence="12">
        <text>a di-trans,poly-cis-dolichyl phosphate + UDP-alpha-D-glucose = a di-trans,poly-cis-dolichyl beta-D-glucosyl phosphate + UDP</text>
        <dbReference type="Rhea" id="RHEA:15401"/>
        <dbReference type="Rhea" id="RHEA-COMP:19498"/>
        <dbReference type="Rhea" id="RHEA-COMP:19502"/>
        <dbReference type="ChEBI" id="CHEBI:57525"/>
        <dbReference type="ChEBI" id="CHEBI:57683"/>
        <dbReference type="ChEBI" id="CHEBI:58223"/>
        <dbReference type="ChEBI" id="CHEBI:58885"/>
        <dbReference type="EC" id="2.4.1.117"/>
    </reaction>
    <physiologicalReaction direction="left-to-right" evidence="12">
        <dbReference type="Rhea" id="RHEA:15402"/>
    </physiologicalReaction>
</comment>
<proteinExistence type="inferred from homology"/>
<comment type="similarity">
    <text evidence="3">Belongs to the glycosyltransferase 2 family.</text>
</comment>
<dbReference type="InterPro" id="IPR035518">
    <property type="entry name" value="DPG_synthase"/>
</dbReference>
<keyword evidence="8" id="KW-0256">Endoplasmic reticulum</keyword>
<evidence type="ECO:0000256" key="9">
    <source>
        <dbReference type="ARBA" id="ARBA00022968"/>
    </source>
</evidence>
<organism evidence="14">
    <name type="scientific">marine metagenome</name>
    <dbReference type="NCBI Taxonomy" id="408172"/>
    <lineage>
        <taxon>unclassified sequences</taxon>
        <taxon>metagenomes</taxon>
        <taxon>ecological metagenomes</taxon>
    </lineage>
</organism>
<dbReference type="GO" id="GO:0004581">
    <property type="term" value="F:dolichyl-phosphate beta-glucosyltransferase activity"/>
    <property type="evidence" value="ECO:0007669"/>
    <property type="project" value="UniProtKB-EC"/>
</dbReference>
<evidence type="ECO:0000259" key="13">
    <source>
        <dbReference type="Pfam" id="PF00535"/>
    </source>
</evidence>
<dbReference type="GO" id="GO:0005789">
    <property type="term" value="C:endoplasmic reticulum membrane"/>
    <property type="evidence" value="ECO:0007669"/>
    <property type="project" value="UniProtKB-SubCell"/>
</dbReference>
<evidence type="ECO:0000256" key="12">
    <source>
        <dbReference type="ARBA" id="ARBA00045097"/>
    </source>
</evidence>
<name>A0A382BGX9_9ZZZZ</name>
<dbReference type="PANTHER" id="PTHR10859:SF91">
    <property type="entry name" value="DOLICHYL-PHOSPHATE BETA-GLUCOSYLTRANSFERASE"/>
    <property type="match status" value="1"/>
</dbReference>
<evidence type="ECO:0000256" key="7">
    <source>
        <dbReference type="ARBA" id="ARBA00022692"/>
    </source>
</evidence>